<protein>
    <submittedName>
        <fullName evidence="5">Lsr2 family protein</fullName>
    </submittedName>
</protein>
<name>A0AAU6S9K4_9MICO</name>
<feature type="compositionally biased region" description="Low complexity" evidence="2">
    <location>
        <begin position="60"/>
        <end position="73"/>
    </location>
</feature>
<dbReference type="Gene3D" id="4.10.320.10">
    <property type="entry name" value="E3-binding domain"/>
    <property type="match status" value="1"/>
</dbReference>
<dbReference type="InterPro" id="IPR042261">
    <property type="entry name" value="Lsr2-like_dimerization"/>
</dbReference>
<evidence type="ECO:0000256" key="2">
    <source>
        <dbReference type="SAM" id="MobiDB-lite"/>
    </source>
</evidence>
<dbReference type="GO" id="GO:0016746">
    <property type="term" value="F:acyltransferase activity"/>
    <property type="evidence" value="ECO:0007669"/>
    <property type="project" value="InterPro"/>
</dbReference>
<proteinExistence type="predicted"/>
<dbReference type="EMBL" id="CP151632">
    <property type="protein sequence ID" value="WZO33554.1"/>
    <property type="molecule type" value="Genomic_DNA"/>
</dbReference>
<reference evidence="5" key="1">
    <citation type="submission" date="2024-04" db="EMBL/GenBank/DDBJ databases">
        <authorList>
            <person name="Roder T."/>
            <person name="Oberhansli S."/>
            <person name="Kreuzer M."/>
        </authorList>
    </citation>
    <scope>NUCLEOTIDE SEQUENCE</scope>
    <source>
        <strain evidence="5">LWS13-1.2</strain>
    </source>
</reference>
<evidence type="ECO:0000259" key="4">
    <source>
        <dbReference type="Pfam" id="PF23359"/>
    </source>
</evidence>
<dbReference type="InterPro" id="IPR036625">
    <property type="entry name" value="E3-bd_dom_sf"/>
</dbReference>
<organism evidence="5">
    <name type="scientific">Microbacterium sp. LWS13-1.2</name>
    <dbReference type="NCBI Taxonomy" id="3135264"/>
    <lineage>
        <taxon>Bacteria</taxon>
        <taxon>Bacillati</taxon>
        <taxon>Actinomycetota</taxon>
        <taxon>Actinomycetes</taxon>
        <taxon>Micrococcales</taxon>
        <taxon>Microbacteriaceae</taxon>
        <taxon>Microbacterium</taxon>
    </lineage>
</organism>
<dbReference type="InterPro" id="IPR024412">
    <property type="entry name" value="Lsr2_dim_dom"/>
</dbReference>
<feature type="domain" description="Lsr2 DNA-binding" evidence="4">
    <location>
        <begin position="82"/>
        <end position="116"/>
    </location>
</feature>
<evidence type="ECO:0000256" key="1">
    <source>
        <dbReference type="ARBA" id="ARBA00023125"/>
    </source>
</evidence>
<dbReference type="Pfam" id="PF23359">
    <property type="entry name" value="Lsr2_DNA-bd"/>
    <property type="match status" value="1"/>
</dbReference>
<accession>A0AAU6S9K4</accession>
<sequence length="117" mass="12773">MARRIVHQLVDDIDGTLLEAGEGETVLFSLDGVAYEIDLTEENASALRSALERYTKAARAVSSSRATSSTASAGRKRRRSGQQDFSAVREWAKQNGYQVSERGRVPASVLEAYEAAH</sequence>
<dbReference type="Pfam" id="PF11774">
    <property type="entry name" value="Lsr2"/>
    <property type="match status" value="1"/>
</dbReference>
<dbReference type="RefSeq" id="WP_349428098.1">
    <property type="nucleotide sequence ID" value="NZ_CP151632.1"/>
</dbReference>
<gene>
    <name evidence="5" type="ORF">MRBLWS13_001182</name>
</gene>
<dbReference type="Gene3D" id="3.30.60.230">
    <property type="entry name" value="Lsr2, dimerization domain"/>
    <property type="match status" value="1"/>
</dbReference>
<feature type="domain" description="Lsr2 dimerization" evidence="3">
    <location>
        <begin position="1"/>
        <end position="61"/>
    </location>
</feature>
<dbReference type="GO" id="GO:0003677">
    <property type="term" value="F:DNA binding"/>
    <property type="evidence" value="ECO:0007669"/>
    <property type="project" value="UniProtKB-KW"/>
</dbReference>
<evidence type="ECO:0000259" key="3">
    <source>
        <dbReference type="Pfam" id="PF11774"/>
    </source>
</evidence>
<dbReference type="InterPro" id="IPR055370">
    <property type="entry name" value="Lsr2_DNA-bd"/>
</dbReference>
<dbReference type="AlphaFoldDB" id="A0AAU6S9K4"/>
<feature type="region of interest" description="Disordered" evidence="2">
    <location>
        <begin position="60"/>
        <end position="87"/>
    </location>
</feature>
<evidence type="ECO:0000313" key="5">
    <source>
        <dbReference type="EMBL" id="WZO33554.1"/>
    </source>
</evidence>
<keyword evidence="1" id="KW-0238">DNA-binding</keyword>